<dbReference type="AlphaFoldDB" id="A0A364NXS1"/>
<dbReference type="EMBL" id="PGTO01000007">
    <property type="protein sequence ID" value="RAU21878.1"/>
    <property type="molecule type" value="Genomic_DNA"/>
</dbReference>
<dbReference type="InterPro" id="IPR018912">
    <property type="entry name" value="DUF2478"/>
</dbReference>
<evidence type="ECO:0000259" key="1">
    <source>
        <dbReference type="Pfam" id="PF04016"/>
    </source>
</evidence>
<dbReference type="Proteomes" id="UP000251075">
    <property type="component" value="Unassembled WGS sequence"/>
</dbReference>
<evidence type="ECO:0000313" key="3">
    <source>
        <dbReference type="EMBL" id="RAU21878.1"/>
    </source>
</evidence>
<dbReference type="OrthoDB" id="5918880at2"/>
<feature type="domain" description="DUF4213" evidence="2">
    <location>
        <begin position="177"/>
        <end position="259"/>
    </location>
</feature>
<gene>
    <name evidence="3" type="ORF">CU669_11290</name>
</gene>
<dbReference type="RefSeq" id="WP_112144688.1">
    <property type="nucleotide sequence ID" value="NZ_PGTO01000007.1"/>
</dbReference>
<dbReference type="Gene3D" id="3.40.50.11590">
    <property type="match status" value="1"/>
</dbReference>
<dbReference type="SUPFAM" id="SSF159713">
    <property type="entry name" value="Dhaf3308-like"/>
    <property type="match status" value="1"/>
</dbReference>
<name>A0A364NXS1_9PROT</name>
<evidence type="ECO:0000259" key="2">
    <source>
        <dbReference type="Pfam" id="PF13938"/>
    </source>
</evidence>
<proteinExistence type="predicted"/>
<protein>
    <recommendedName>
        <fullName evidence="5">DUF2478 domain-containing protein</fullName>
    </recommendedName>
</protein>
<sequence length="413" mass="43501">MTATAQPGVPPIGAVIYAPGQPPEQLLADFAGQLLARGFRIGGLIQHTERAEDGRKTDMRVTELDTGRQISIGQSLGKASKACILDTQALAEASGAMRRALEDRADLVFFNKFSKSECEGQGLASDMLATVAEGIPVLTAVPGVLIGQWVEFTGGRTDLLPPTMEALWRWWGPRRLYADLAQGVTEAEVKRVVVGLNWTMVETPFGVGLAQTPERGTPACLAAPQAGYRAGGSLPELAALVRSNNPFDVALGVAACNAHYNRFDLAAETGNGLDSFGRPEGEAVVIGAFPAIAERLPGIKVIDRRPGPGQYPEEAAETLLPAAETVIITSATLANRSLPRLLVLARDARVALVGPGAAMTERLFSYGIEVLSGLVAEDPDGLARVVSEGGGAKDLKRFCRPATLRRTGGIGSV</sequence>
<comment type="caution">
    <text evidence="3">The sequence shown here is derived from an EMBL/GenBank/DDBJ whole genome shotgun (WGS) entry which is preliminary data.</text>
</comment>
<dbReference type="Pfam" id="PF04016">
    <property type="entry name" value="DUF364"/>
    <property type="match status" value="1"/>
</dbReference>
<dbReference type="InterPro" id="IPR007161">
    <property type="entry name" value="DUF364"/>
</dbReference>
<dbReference type="Pfam" id="PF13938">
    <property type="entry name" value="DUF4213"/>
    <property type="match status" value="1"/>
</dbReference>
<dbReference type="Gene3D" id="3.30.390.100">
    <property type="match status" value="1"/>
</dbReference>
<evidence type="ECO:0000313" key="4">
    <source>
        <dbReference type="Proteomes" id="UP000251075"/>
    </source>
</evidence>
<evidence type="ECO:0008006" key="5">
    <source>
        <dbReference type="Google" id="ProtNLM"/>
    </source>
</evidence>
<dbReference type="Pfam" id="PF10649">
    <property type="entry name" value="DUF2478"/>
    <property type="match status" value="1"/>
</dbReference>
<reference evidence="3 4" key="1">
    <citation type="submission" date="2017-11" db="EMBL/GenBank/DDBJ databases">
        <title>Draft genome sequence of magnetotactic bacterium Magnetospirillum kuznetsovii LBB-42.</title>
        <authorList>
            <person name="Grouzdev D.S."/>
            <person name="Rysina M.S."/>
            <person name="Baslerov R.V."/>
            <person name="Koziaeva V."/>
        </authorList>
    </citation>
    <scope>NUCLEOTIDE SEQUENCE [LARGE SCALE GENOMIC DNA]</scope>
    <source>
        <strain evidence="3 4">LBB-42</strain>
    </source>
</reference>
<dbReference type="InterPro" id="IPR025251">
    <property type="entry name" value="DUF4213"/>
</dbReference>
<feature type="domain" description="Putative heavy-metal chelation" evidence="1">
    <location>
        <begin position="279"/>
        <end position="402"/>
    </location>
</feature>
<keyword evidence="4" id="KW-1185">Reference proteome</keyword>
<accession>A0A364NXS1</accession>
<organism evidence="3 4">
    <name type="scientific">Paramagnetospirillum kuznetsovii</name>
    <dbReference type="NCBI Taxonomy" id="2053833"/>
    <lineage>
        <taxon>Bacteria</taxon>
        <taxon>Pseudomonadati</taxon>
        <taxon>Pseudomonadota</taxon>
        <taxon>Alphaproteobacteria</taxon>
        <taxon>Rhodospirillales</taxon>
        <taxon>Magnetospirillaceae</taxon>
        <taxon>Paramagnetospirillum</taxon>
    </lineage>
</organism>